<proteinExistence type="predicted"/>
<dbReference type="Proteomes" id="UP000000485">
    <property type="component" value="Chromosome"/>
</dbReference>
<protein>
    <recommendedName>
        <fullName evidence="3">DUF488 family protein</fullName>
    </recommendedName>
</protein>
<dbReference type="AlphaFoldDB" id="F8A1P9"/>
<evidence type="ECO:0000313" key="1">
    <source>
        <dbReference type="EMBL" id="AEI11706.1"/>
    </source>
</evidence>
<accession>F8A1P9</accession>
<sequence length="123" mass="13950">MMGRMVALARVYDEVTDAGALRVLVDRLWPRGVRRDDPRVGQWLPEVAPSNELRRWYGHRAEEYDEFARRYAQELADGDARIAFHRLAALAHAEPVTLVTATREVDLSHLTVLAGLLDARDDA</sequence>
<dbReference type="PANTHER" id="PTHR36849">
    <property type="entry name" value="CYTOPLASMIC PROTEIN-RELATED"/>
    <property type="match status" value="1"/>
</dbReference>
<dbReference type="EMBL" id="CP002665">
    <property type="protein sequence ID" value="AEI11706.1"/>
    <property type="molecule type" value="Genomic_DNA"/>
</dbReference>
<dbReference type="eggNOG" id="COG3189">
    <property type="taxonomic scope" value="Bacteria"/>
</dbReference>
<dbReference type="InterPro" id="IPR052552">
    <property type="entry name" value="YeaO-like"/>
</dbReference>
<reference evidence="2" key="1">
    <citation type="submission" date="2011-04" db="EMBL/GenBank/DDBJ databases">
        <title>Complete sequence of Cellvibrio gilvus ATCC 13127.</title>
        <authorList>
            <person name="Lucas S."/>
            <person name="Han J."/>
            <person name="Lapidus A."/>
            <person name="Cheng J.-F."/>
            <person name="Goodwin L."/>
            <person name="Pitluck S."/>
            <person name="Peters L."/>
            <person name="Munk A."/>
            <person name="Detter J.C."/>
            <person name="Han C."/>
            <person name="Tapia R."/>
            <person name="Land M."/>
            <person name="Hauser L."/>
            <person name="Kyrpides N."/>
            <person name="Ivanova N."/>
            <person name="Ovchinnikova G."/>
            <person name="Pagani I."/>
            <person name="Mead D."/>
            <person name="Brumm P."/>
            <person name="Woyke T."/>
        </authorList>
    </citation>
    <scope>NUCLEOTIDE SEQUENCE [LARGE SCALE GENOMIC DNA]</scope>
    <source>
        <strain evidence="2">ATCC 13127 / NRRL B-14078</strain>
    </source>
</reference>
<dbReference type="Pfam" id="PF22752">
    <property type="entry name" value="DUF488-N3i"/>
    <property type="match status" value="1"/>
</dbReference>
<organism evidence="1 2">
    <name type="scientific">Cellulomonas gilvus (strain ATCC 13127 / NRRL B-14078)</name>
    <name type="common">Cellvibrio gilvus</name>
    <dbReference type="NCBI Taxonomy" id="593907"/>
    <lineage>
        <taxon>Bacteria</taxon>
        <taxon>Bacillati</taxon>
        <taxon>Actinomycetota</taxon>
        <taxon>Actinomycetes</taxon>
        <taxon>Micrococcales</taxon>
        <taxon>Cellulomonadaceae</taxon>
        <taxon>Cellulomonas</taxon>
    </lineage>
</organism>
<dbReference type="PANTHER" id="PTHR36849:SF1">
    <property type="entry name" value="CYTOPLASMIC PROTEIN"/>
    <property type="match status" value="1"/>
</dbReference>
<dbReference type="KEGG" id="cga:Celgi_1187"/>
<keyword evidence="2" id="KW-1185">Reference proteome</keyword>
<name>F8A1P9_CELGA</name>
<dbReference type="HOGENOM" id="CLU_137928_0_0_11"/>
<dbReference type="STRING" id="593907.Celgi_1187"/>
<evidence type="ECO:0008006" key="3">
    <source>
        <dbReference type="Google" id="ProtNLM"/>
    </source>
</evidence>
<evidence type="ECO:0000313" key="2">
    <source>
        <dbReference type="Proteomes" id="UP000000485"/>
    </source>
</evidence>
<gene>
    <name evidence="1" type="ordered locus">Celgi_1187</name>
</gene>